<dbReference type="Proteomes" id="UP000762253">
    <property type="component" value="Unassembled WGS sequence"/>
</dbReference>
<name>A0ABX1MFQ9_9CYAN</name>
<gene>
    <name evidence="1" type="ORF">DP115_34100</name>
</gene>
<reference evidence="1 2" key="1">
    <citation type="submission" date="2018-06" db="EMBL/GenBank/DDBJ databases">
        <title>Comparative genomics of Brasilonema spp. strains.</title>
        <authorList>
            <person name="Alvarenga D.O."/>
            <person name="Fiore M.F."/>
            <person name="Varani A.M."/>
        </authorList>
    </citation>
    <scope>NUCLEOTIDE SEQUENCE [LARGE SCALE GENOMIC DNA]</scope>
    <source>
        <strain evidence="1 2">UFV-OR1</strain>
    </source>
</reference>
<comment type="caution">
    <text evidence="1">The sequence shown here is derived from an EMBL/GenBank/DDBJ whole genome shotgun (WGS) entry which is preliminary data.</text>
</comment>
<organism evidence="1 2">
    <name type="scientific">Brasilonema octagenarum UFV-OR1</name>
    <dbReference type="NCBI Taxonomy" id="417115"/>
    <lineage>
        <taxon>Bacteria</taxon>
        <taxon>Bacillati</taxon>
        <taxon>Cyanobacteriota</taxon>
        <taxon>Cyanophyceae</taxon>
        <taxon>Nostocales</taxon>
        <taxon>Scytonemataceae</taxon>
        <taxon>Brasilonema</taxon>
        <taxon>Octagenarum group</taxon>
    </lineage>
</organism>
<evidence type="ECO:0000313" key="1">
    <source>
        <dbReference type="EMBL" id="NMF67487.1"/>
    </source>
</evidence>
<dbReference type="EMBL" id="QMEC01000333">
    <property type="protein sequence ID" value="NMF67487.1"/>
    <property type="molecule type" value="Genomic_DNA"/>
</dbReference>
<sequence length="358" mass="40268">TELEATQSWCELKPLPGKEPVKQGDRAVLTSASTNLVRKARLLYLEEAQTQEEVLTKNLSARKLPQEIYKLQKDAFQNVKDALVVGKGWIELVPDQEKDNKKETVHYIIAINSDGEYEICDRTGTPYANMRPLLKVDDPDAAANLVKRLVHLAKYHATQALDNFDKNNPLMGKLTVEWIGKRKDYDPVDPITPDSEFEPLDDPNNPTIEVGEFIFLRIRNNYWRDLNVAVLDLGSDWSIAQAHPQAPGEKFITLDPEEPEVIIPFCLSLPDGYKEGADIAKVFATVGSPNFRWLELPPLDKPLAAKGIATRGGDPLENLFAAIDDEEPKTRKLESVAYPSREWITKQVKVNVKAIPFS</sequence>
<accession>A0ABX1MFQ9</accession>
<evidence type="ECO:0000313" key="2">
    <source>
        <dbReference type="Proteomes" id="UP000762253"/>
    </source>
</evidence>
<protein>
    <submittedName>
        <fullName evidence="1">Caspase family protein</fullName>
    </submittedName>
</protein>
<feature type="non-terminal residue" evidence="1">
    <location>
        <position position="1"/>
    </location>
</feature>
<keyword evidence="2" id="KW-1185">Reference proteome</keyword>
<proteinExistence type="predicted"/>